<feature type="region of interest" description="Disordered" evidence="3">
    <location>
        <begin position="1"/>
        <end position="27"/>
    </location>
</feature>
<dbReference type="InterPro" id="IPR051201">
    <property type="entry name" value="Chloro_Bact_Ser_Proteases"/>
</dbReference>
<dbReference type="SUPFAM" id="SSF50494">
    <property type="entry name" value="Trypsin-like serine proteases"/>
    <property type="match status" value="1"/>
</dbReference>
<evidence type="ECO:0000313" key="7">
    <source>
        <dbReference type="Proteomes" id="UP000632659"/>
    </source>
</evidence>
<feature type="transmembrane region" description="Helical" evidence="4">
    <location>
        <begin position="65"/>
        <end position="87"/>
    </location>
</feature>
<reference evidence="6" key="1">
    <citation type="submission" date="2020-08" db="EMBL/GenBank/DDBJ databases">
        <title>Genome public.</title>
        <authorList>
            <person name="Liu C."/>
            <person name="Sun Q."/>
        </authorList>
    </citation>
    <scope>NUCLEOTIDE SEQUENCE</scope>
    <source>
        <strain evidence="6">NSJ-15</strain>
    </source>
</reference>
<gene>
    <name evidence="6" type="ORF">H8702_01340</name>
</gene>
<dbReference type="EMBL" id="JACRTL010000001">
    <property type="protein sequence ID" value="MBC8609764.1"/>
    <property type="molecule type" value="Genomic_DNA"/>
</dbReference>
<dbReference type="OrthoDB" id="9758917at2"/>
<evidence type="ECO:0000256" key="3">
    <source>
        <dbReference type="SAM" id="MobiDB-lite"/>
    </source>
</evidence>
<dbReference type="SMART" id="SM00228">
    <property type="entry name" value="PDZ"/>
    <property type="match status" value="1"/>
</dbReference>
<keyword evidence="4" id="KW-1133">Transmembrane helix</keyword>
<keyword evidence="2" id="KW-0378">Hydrolase</keyword>
<dbReference type="InterPro" id="IPR036034">
    <property type="entry name" value="PDZ_sf"/>
</dbReference>
<organism evidence="6 7">
    <name type="scientific">Massiliimalia timonensis</name>
    <dbReference type="NCBI Taxonomy" id="1987501"/>
    <lineage>
        <taxon>Bacteria</taxon>
        <taxon>Bacillati</taxon>
        <taxon>Bacillota</taxon>
        <taxon>Clostridia</taxon>
        <taxon>Eubacteriales</taxon>
        <taxon>Oscillospiraceae</taxon>
        <taxon>Massiliimalia</taxon>
    </lineage>
</organism>
<evidence type="ECO:0000256" key="4">
    <source>
        <dbReference type="SAM" id="Phobius"/>
    </source>
</evidence>
<dbReference type="Pfam" id="PF13180">
    <property type="entry name" value="PDZ_2"/>
    <property type="match status" value="1"/>
</dbReference>
<sequence length="458" mass="48601">MNSYPYGSSPDPNQQNNSWQSSNGVDINPAFSEGERQYYEGQNTFYSAPRPPQKGGKGSGGGMKVFIILLCILFAFVVFVGIGYMIYKEHPDSGRTGDVSEEMPESSAAALEITSIPEESDDEETLDATGELTSEQIATKVMPSVVGVVVYTKESAAANQAYGEGSGIIMSEDGYIITNAHVVMQEDPSTGNVTSTPVDKIEIYLNNEDYCQATLIGVDTRTDLAVVKIQKENLVVAEFGDSTALKVGEKAIAIGNPTGRNLSSSFTQGVISGINRTIAIGASGYTMDCIQTDAAINPGNSGGALVNKYGQVVGINSSKIAATEYEGIGFAIPIHEAKPIVENLIQNGYVAGRVRIGITFQSIPQALAELRGTPAGLRVVQVDESSDAYTQGVNAGDIITKIDGTDVVSIKEVSSVLNQKTPGETVTLTIYRVKNGNANTFDVEVELQEDLSGKVISE</sequence>
<name>A0A8J6P514_9FIRM</name>
<feature type="domain" description="PDZ" evidence="5">
    <location>
        <begin position="352"/>
        <end position="434"/>
    </location>
</feature>
<dbReference type="InterPro" id="IPR009003">
    <property type="entry name" value="Peptidase_S1_PA"/>
</dbReference>
<evidence type="ECO:0000256" key="1">
    <source>
        <dbReference type="ARBA" id="ARBA00022670"/>
    </source>
</evidence>
<dbReference type="PANTHER" id="PTHR43343:SF3">
    <property type="entry name" value="PROTEASE DO-LIKE 8, CHLOROPLASTIC"/>
    <property type="match status" value="1"/>
</dbReference>
<dbReference type="InterPro" id="IPR001940">
    <property type="entry name" value="Peptidase_S1C"/>
</dbReference>
<dbReference type="Gene3D" id="2.30.42.10">
    <property type="match status" value="1"/>
</dbReference>
<keyword evidence="4" id="KW-0812">Transmembrane</keyword>
<evidence type="ECO:0000313" key="6">
    <source>
        <dbReference type="EMBL" id="MBC8609764.1"/>
    </source>
</evidence>
<dbReference type="Proteomes" id="UP000632659">
    <property type="component" value="Unassembled WGS sequence"/>
</dbReference>
<dbReference type="InterPro" id="IPR001478">
    <property type="entry name" value="PDZ"/>
</dbReference>
<dbReference type="PROSITE" id="PS50106">
    <property type="entry name" value="PDZ"/>
    <property type="match status" value="1"/>
</dbReference>
<dbReference type="PRINTS" id="PR00834">
    <property type="entry name" value="PROTEASES2C"/>
</dbReference>
<dbReference type="SUPFAM" id="SSF50156">
    <property type="entry name" value="PDZ domain-like"/>
    <property type="match status" value="1"/>
</dbReference>
<keyword evidence="7" id="KW-1185">Reference proteome</keyword>
<dbReference type="AlphaFoldDB" id="A0A8J6P514"/>
<keyword evidence="4" id="KW-0472">Membrane</keyword>
<comment type="caution">
    <text evidence="6">The sequence shown here is derived from an EMBL/GenBank/DDBJ whole genome shotgun (WGS) entry which is preliminary data.</text>
</comment>
<dbReference type="GO" id="GO:0004252">
    <property type="term" value="F:serine-type endopeptidase activity"/>
    <property type="evidence" value="ECO:0007669"/>
    <property type="project" value="InterPro"/>
</dbReference>
<evidence type="ECO:0000256" key="2">
    <source>
        <dbReference type="ARBA" id="ARBA00022801"/>
    </source>
</evidence>
<accession>A0A8J6P514</accession>
<keyword evidence="1" id="KW-0645">Protease</keyword>
<dbReference type="GO" id="GO:0006508">
    <property type="term" value="P:proteolysis"/>
    <property type="evidence" value="ECO:0007669"/>
    <property type="project" value="UniProtKB-KW"/>
</dbReference>
<protein>
    <submittedName>
        <fullName evidence="6">Trypsin-like peptidase domain-containing protein</fullName>
    </submittedName>
</protein>
<dbReference type="Pfam" id="PF13365">
    <property type="entry name" value="Trypsin_2"/>
    <property type="match status" value="1"/>
</dbReference>
<dbReference type="PANTHER" id="PTHR43343">
    <property type="entry name" value="PEPTIDASE S12"/>
    <property type="match status" value="1"/>
</dbReference>
<evidence type="ECO:0000259" key="5">
    <source>
        <dbReference type="PROSITE" id="PS50106"/>
    </source>
</evidence>
<dbReference type="RefSeq" id="WP_093988197.1">
    <property type="nucleotide sequence ID" value="NZ_FYDD01000003.1"/>
</dbReference>
<dbReference type="Gene3D" id="2.40.10.120">
    <property type="match status" value="1"/>
</dbReference>
<proteinExistence type="predicted"/>
<feature type="compositionally biased region" description="Low complexity" evidence="3">
    <location>
        <begin position="8"/>
        <end position="23"/>
    </location>
</feature>